<evidence type="ECO:0000256" key="1">
    <source>
        <dbReference type="SAM" id="MobiDB-lite"/>
    </source>
</evidence>
<feature type="signal peptide" evidence="2">
    <location>
        <begin position="1"/>
        <end position="22"/>
    </location>
</feature>
<evidence type="ECO:0008006" key="4">
    <source>
        <dbReference type="Google" id="ProtNLM"/>
    </source>
</evidence>
<dbReference type="PROSITE" id="PS51257">
    <property type="entry name" value="PROKAR_LIPOPROTEIN"/>
    <property type="match status" value="1"/>
</dbReference>
<name>A0AAU2H402_9ACTN</name>
<protein>
    <recommendedName>
        <fullName evidence="4">Lipoprotein</fullName>
    </recommendedName>
</protein>
<dbReference type="EMBL" id="CP108253">
    <property type="protein sequence ID" value="WTU41621.1"/>
    <property type="molecule type" value="Genomic_DNA"/>
</dbReference>
<accession>A0AAU2H402</accession>
<keyword evidence="2" id="KW-0732">Signal</keyword>
<proteinExistence type="predicted"/>
<dbReference type="AlphaFoldDB" id="A0AAU2H402"/>
<organism evidence="3">
    <name type="scientific">Streptomyces sp. NBC_00060</name>
    <dbReference type="NCBI Taxonomy" id="2975636"/>
    <lineage>
        <taxon>Bacteria</taxon>
        <taxon>Bacillati</taxon>
        <taxon>Actinomycetota</taxon>
        <taxon>Actinomycetes</taxon>
        <taxon>Kitasatosporales</taxon>
        <taxon>Streptomycetaceae</taxon>
        <taxon>Streptomyces</taxon>
    </lineage>
</organism>
<feature type="region of interest" description="Disordered" evidence="1">
    <location>
        <begin position="23"/>
        <end position="43"/>
    </location>
</feature>
<evidence type="ECO:0000313" key="3">
    <source>
        <dbReference type="EMBL" id="WTU41621.1"/>
    </source>
</evidence>
<gene>
    <name evidence="3" type="ORF">OHV25_19575</name>
</gene>
<feature type="compositionally biased region" description="Low complexity" evidence="1">
    <location>
        <begin position="32"/>
        <end position="43"/>
    </location>
</feature>
<sequence length="196" mass="19772">MNRSIRLAALALTALALTTACGGSGGDKADAGQRPAQAEQAAAPAVTFPAPSGAPAPAATLAKVPARGEVRLEQGPFTDRVRITKLTLSEKSTEKASGKSSEKPSVTGHFAITSDVSDVLALELRAAFYDERGHLVGTGSFQYAEEGEAGEAAHGTAGHAAPRAEGAGIDFTAVPKAPLTGKATSAVLSVPVLVNE</sequence>
<evidence type="ECO:0000256" key="2">
    <source>
        <dbReference type="SAM" id="SignalP"/>
    </source>
</evidence>
<reference evidence="3" key="1">
    <citation type="submission" date="2022-10" db="EMBL/GenBank/DDBJ databases">
        <title>The complete genomes of actinobacterial strains from the NBC collection.</title>
        <authorList>
            <person name="Joergensen T.S."/>
            <person name="Alvarez Arevalo M."/>
            <person name="Sterndorff E.B."/>
            <person name="Faurdal D."/>
            <person name="Vuksanovic O."/>
            <person name="Mourched A.-S."/>
            <person name="Charusanti P."/>
            <person name="Shaw S."/>
            <person name="Blin K."/>
            <person name="Weber T."/>
        </authorList>
    </citation>
    <scope>NUCLEOTIDE SEQUENCE</scope>
    <source>
        <strain evidence="3">NBC_00060</strain>
    </source>
</reference>
<feature type="chain" id="PRO_5043614662" description="Lipoprotein" evidence="2">
    <location>
        <begin position="23"/>
        <end position="196"/>
    </location>
</feature>